<evidence type="ECO:0000313" key="6">
    <source>
        <dbReference type="EMBL" id="GGG94565.1"/>
    </source>
</evidence>
<dbReference type="InterPro" id="IPR050553">
    <property type="entry name" value="Thioredoxin_ResA/DsbE_sf"/>
</dbReference>
<dbReference type="SUPFAM" id="SSF52833">
    <property type="entry name" value="Thioredoxin-like"/>
    <property type="match status" value="1"/>
</dbReference>
<gene>
    <name evidence="6" type="ORF">GCM10007422_04980</name>
    <name evidence="7" type="ORF">GGQ60_002150</name>
</gene>
<evidence type="ECO:0000256" key="3">
    <source>
        <dbReference type="ARBA" id="ARBA00023157"/>
    </source>
</evidence>
<keyword evidence="3" id="KW-1015">Disulfide bond</keyword>
<dbReference type="PANTHER" id="PTHR42852">
    <property type="entry name" value="THIOL:DISULFIDE INTERCHANGE PROTEIN DSBE"/>
    <property type="match status" value="1"/>
</dbReference>
<dbReference type="GO" id="GO:0017004">
    <property type="term" value="P:cytochrome complex assembly"/>
    <property type="evidence" value="ECO:0007669"/>
    <property type="project" value="UniProtKB-KW"/>
</dbReference>
<keyword evidence="7" id="KW-0413">Isomerase</keyword>
<dbReference type="InterPro" id="IPR036249">
    <property type="entry name" value="Thioredoxin-like_sf"/>
</dbReference>
<reference evidence="6" key="1">
    <citation type="journal article" date="2014" name="Int. J. Syst. Evol. Microbiol.">
        <title>Complete genome of a new Firmicutes species belonging to the dominant human colonic microbiota ('Ruminococcus bicirculans') reveals two chromosomes and a selective capacity to utilize plant glucans.</title>
        <authorList>
            <consortium name="NISC Comparative Sequencing Program"/>
            <person name="Wegmann U."/>
            <person name="Louis P."/>
            <person name="Goesmann A."/>
            <person name="Henrissat B."/>
            <person name="Duncan S.H."/>
            <person name="Flint H.J."/>
        </authorList>
    </citation>
    <scope>NUCLEOTIDE SEQUENCE</scope>
    <source>
        <strain evidence="6">CGMCC 1.15287</strain>
    </source>
</reference>
<keyword evidence="9" id="KW-1185">Reference proteome</keyword>
<accession>A0A7W6P527</accession>
<dbReference type="InterPro" id="IPR000866">
    <property type="entry name" value="AhpC/TSA"/>
</dbReference>
<evidence type="ECO:0000313" key="7">
    <source>
        <dbReference type="EMBL" id="MBB4108169.1"/>
    </source>
</evidence>
<dbReference type="RefSeq" id="WP_183763344.1">
    <property type="nucleotide sequence ID" value="NZ_BMHZ01000001.1"/>
</dbReference>
<dbReference type="EMBL" id="BMHZ01000001">
    <property type="protein sequence ID" value="GGG94565.1"/>
    <property type="molecule type" value="Genomic_DNA"/>
</dbReference>
<evidence type="ECO:0000256" key="1">
    <source>
        <dbReference type="ARBA" id="ARBA00004196"/>
    </source>
</evidence>
<dbReference type="GO" id="GO:0016209">
    <property type="term" value="F:antioxidant activity"/>
    <property type="evidence" value="ECO:0007669"/>
    <property type="project" value="InterPro"/>
</dbReference>
<dbReference type="Pfam" id="PF14289">
    <property type="entry name" value="DUF4369"/>
    <property type="match status" value="1"/>
</dbReference>
<reference evidence="7 8" key="3">
    <citation type="submission" date="2020-08" db="EMBL/GenBank/DDBJ databases">
        <title>Genomic Encyclopedia of Type Strains, Phase IV (KMG-IV): sequencing the most valuable type-strain genomes for metagenomic binning, comparative biology and taxonomic classification.</title>
        <authorList>
            <person name="Goeker M."/>
        </authorList>
    </citation>
    <scope>NUCLEOTIDE SEQUENCE [LARGE SCALE GENOMIC DNA]</scope>
    <source>
        <strain evidence="7 8">DSM 100774</strain>
    </source>
</reference>
<keyword evidence="2" id="KW-0201">Cytochrome c-type biogenesis</keyword>
<evidence type="ECO:0000313" key="8">
    <source>
        <dbReference type="Proteomes" id="UP000532273"/>
    </source>
</evidence>
<protein>
    <submittedName>
        <fullName evidence="7">Thiol-disulfide isomerase/thioredoxin</fullName>
    </submittedName>
    <submittedName>
        <fullName evidence="6">Thiol:disulfide interchange protein</fullName>
    </submittedName>
</protein>
<keyword evidence="4" id="KW-0676">Redox-active center</keyword>
<dbReference type="InterPro" id="IPR025380">
    <property type="entry name" value="DUF4369"/>
</dbReference>
<feature type="domain" description="Thioredoxin" evidence="5">
    <location>
        <begin position="233"/>
        <end position="372"/>
    </location>
</feature>
<dbReference type="PROSITE" id="PS00194">
    <property type="entry name" value="THIOREDOXIN_1"/>
    <property type="match status" value="1"/>
</dbReference>
<dbReference type="PANTHER" id="PTHR42852:SF6">
    <property type="entry name" value="THIOL:DISULFIDE INTERCHANGE PROTEIN DSBE"/>
    <property type="match status" value="1"/>
</dbReference>
<dbReference type="InterPro" id="IPR017937">
    <property type="entry name" value="Thioredoxin_CS"/>
</dbReference>
<dbReference type="Proteomes" id="UP000642938">
    <property type="component" value="Unassembled WGS sequence"/>
</dbReference>
<dbReference type="CDD" id="cd02966">
    <property type="entry name" value="TlpA_like_family"/>
    <property type="match status" value="1"/>
</dbReference>
<dbReference type="Gene3D" id="3.40.30.10">
    <property type="entry name" value="Glutaredoxin"/>
    <property type="match status" value="1"/>
</dbReference>
<dbReference type="InterPro" id="IPR013766">
    <property type="entry name" value="Thioredoxin_domain"/>
</dbReference>
<organism evidence="7 8">
    <name type="scientific">Pedobacter zeae</name>
    <dbReference type="NCBI Taxonomy" id="1737356"/>
    <lineage>
        <taxon>Bacteria</taxon>
        <taxon>Pseudomonadati</taxon>
        <taxon>Bacteroidota</taxon>
        <taxon>Sphingobacteriia</taxon>
        <taxon>Sphingobacteriales</taxon>
        <taxon>Sphingobacteriaceae</taxon>
        <taxon>Pedobacter</taxon>
    </lineage>
</organism>
<dbReference type="GO" id="GO:0016853">
    <property type="term" value="F:isomerase activity"/>
    <property type="evidence" value="ECO:0007669"/>
    <property type="project" value="UniProtKB-KW"/>
</dbReference>
<name>A0A7W6P527_9SPHI</name>
<reference evidence="6" key="4">
    <citation type="submission" date="2024-05" db="EMBL/GenBank/DDBJ databases">
        <authorList>
            <person name="Sun Q."/>
            <person name="Zhou Y."/>
        </authorList>
    </citation>
    <scope>NUCLEOTIDE SEQUENCE</scope>
    <source>
        <strain evidence="6">CGMCC 1.15287</strain>
    </source>
</reference>
<dbReference type="GO" id="GO:0030313">
    <property type="term" value="C:cell envelope"/>
    <property type="evidence" value="ECO:0007669"/>
    <property type="project" value="UniProtKB-SubCell"/>
</dbReference>
<dbReference type="PROSITE" id="PS51352">
    <property type="entry name" value="THIOREDOXIN_2"/>
    <property type="match status" value="1"/>
</dbReference>
<dbReference type="EMBL" id="JACIEF010000002">
    <property type="protein sequence ID" value="MBB4108169.1"/>
    <property type="molecule type" value="Genomic_DNA"/>
</dbReference>
<reference evidence="9" key="2">
    <citation type="journal article" date="2019" name="Int. J. Syst. Evol. Microbiol.">
        <title>The Global Catalogue of Microorganisms (GCM) 10K type strain sequencing project: providing services to taxonomists for standard genome sequencing and annotation.</title>
        <authorList>
            <consortium name="The Broad Institute Genomics Platform"/>
            <consortium name="The Broad Institute Genome Sequencing Center for Infectious Disease"/>
            <person name="Wu L."/>
            <person name="Ma J."/>
        </authorList>
    </citation>
    <scope>NUCLEOTIDE SEQUENCE [LARGE SCALE GENOMIC DNA]</scope>
    <source>
        <strain evidence="9">CGMCC 1.15287</strain>
    </source>
</reference>
<dbReference type="AlphaFoldDB" id="A0A7W6P527"/>
<dbReference type="Pfam" id="PF00578">
    <property type="entry name" value="AhpC-TSA"/>
    <property type="match status" value="1"/>
</dbReference>
<proteinExistence type="predicted"/>
<evidence type="ECO:0000256" key="2">
    <source>
        <dbReference type="ARBA" id="ARBA00022748"/>
    </source>
</evidence>
<comment type="caution">
    <text evidence="7">The sequence shown here is derived from an EMBL/GenBank/DDBJ whole genome shotgun (WGS) entry which is preliminary data.</text>
</comment>
<evidence type="ECO:0000259" key="5">
    <source>
        <dbReference type="PROSITE" id="PS51352"/>
    </source>
</evidence>
<comment type="subcellular location">
    <subcellularLocation>
        <location evidence="1">Cell envelope</location>
    </subcellularLocation>
</comment>
<sequence length="372" mass="42842">MKAIFITFFLFLHFFIANDSIAQKKYPYNITGIISKPVNTKIYLALDSGVANSQKKIIDSAAIVNGAFNLKGQTNIGMYAIFVSSNKQWKRVFVDGSKISIMMNKDSTYMAKVTGSLEMDLLEQFDKKIKPIKSIEQKLLETMLGYQKRQRTDSLNLVLPEFKATQARLYQEVKEFLTVHPNSYAALDLYDRYGKKLYSDSVIISKINAMPEKYKELGLYRSILSKHQSTLTFAVGHLFQDFELPEHIDNRLFNTKSLDGKYKLIDFWASWCVPCRNENPNLKKQYSKYQKKGFEIVSVSIDTDTLAWKRAIKEGQLPWKQVIARQKDPRISAYHIIQIPTSYLVDPKGKIIAINPRGEKLEKELAKIFNDI</sequence>
<dbReference type="Proteomes" id="UP000532273">
    <property type="component" value="Unassembled WGS sequence"/>
</dbReference>
<evidence type="ECO:0000256" key="4">
    <source>
        <dbReference type="ARBA" id="ARBA00023284"/>
    </source>
</evidence>
<dbReference type="GO" id="GO:0016491">
    <property type="term" value="F:oxidoreductase activity"/>
    <property type="evidence" value="ECO:0007669"/>
    <property type="project" value="InterPro"/>
</dbReference>
<evidence type="ECO:0000313" key="9">
    <source>
        <dbReference type="Proteomes" id="UP000642938"/>
    </source>
</evidence>